<dbReference type="AlphaFoldDB" id="A0A1Y2D382"/>
<dbReference type="Pfam" id="PF13894">
    <property type="entry name" value="zf-C2H2_4"/>
    <property type="match status" value="2"/>
</dbReference>
<dbReference type="GO" id="GO:0000978">
    <property type="term" value="F:RNA polymerase II cis-regulatory region sequence-specific DNA binding"/>
    <property type="evidence" value="ECO:0007669"/>
    <property type="project" value="TreeGrafter"/>
</dbReference>
<dbReference type="SUPFAM" id="SSF57667">
    <property type="entry name" value="beta-beta-alpha zinc fingers"/>
    <property type="match status" value="2"/>
</dbReference>
<name>A0A1Y2D382_9FUNG</name>
<dbReference type="SMART" id="SM00355">
    <property type="entry name" value="ZnF_C2H2"/>
    <property type="match status" value="3"/>
</dbReference>
<evidence type="ECO:0000259" key="7">
    <source>
        <dbReference type="PROSITE" id="PS50157"/>
    </source>
</evidence>
<dbReference type="STRING" id="329046.A0A1Y2D382"/>
<sequence>MSFKGPGGVDLVDPITNLKSDLVISSQQEAASREPTQSPLLSDSEFGFGEGSSSSTSKQVFKCPWEGCNKEFTEGFNLKSHFFIHSNIRPHKCTFCTMDFVRKRDLSRHIKSVHDVGPGKQFQCPQCLDCFARKDSLQRHMRESCPYRGN</sequence>
<evidence type="ECO:0000256" key="3">
    <source>
        <dbReference type="ARBA" id="ARBA00022771"/>
    </source>
</evidence>
<dbReference type="PANTHER" id="PTHR23235">
    <property type="entry name" value="KRUEPPEL-LIKE TRANSCRIPTION FACTOR"/>
    <property type="match status" value="1"/>
</dbReference>
<evidence type="ECO:0000313" key="8">
    <source>
        <dbReference type="EMBL" id="ORY53749.1"/>
    </source>
</evidence>
<reference evidence="8 9" key="1">
    <citation type="submission" date="2016-07" db="EMBL/GenBank/DDBJ databases">
        <title>Pervasive Adenine N6-methylation of Active Genes in Fungi.</title>
        <authorList>
            <consortium name="DOE Joint Genome Institute"/>
            <person name="Mondo S.J."/>
            <person name="Dannebaum R.O."/>
            <person name="Kuo R.C."/>
            <person name="Labutti K."/>
            <person name="Haridas S."/>
            <person name="Kuo A."/>
            <person name="Salamov A."/>
            <person name="Ahrendt S.R."/>
            <person name="Lipzen A."/>
            <person name="Sullivan W."/>
            <person name="Andreopoulos W.B."/>
            <person name="Clum A."/>
            <person name="Lindquist E."/>
            <person name="Daum C."/>
            <person name="Ramamoorthy G.K."/>
            <person name="Gryganskyi A."/>
            <person name="Culley D."/>
            <person name="Magnuson J.K."/>
            <person name="James T.Y."/>
            <person name="O'Malley M.A."/>
            <person name="Stajich J.E."/>
            <person name="Spatafora J.W."/>
            <person name="Visel A."/>
            <person name="Grigoriev I.V."/>
        </authorList>
    </citation>
    <scope>NUCLEOTIDE SEQUENCE [LARGE SCALE GENOMIC DNA]</scope>
    <source>
        <strain evidence="8 9">JEL800</strain>
    </source>
</reference>
<evidence type="ECO:0000256" key="6">
    <source>
        <dbReference type="SAM" id="MobiDB-lite"/>
    </source>
</evidence>
<gene>
    <name evidence="8" type="ORF">BCR33DRAFT_711108</name>
</gene>
<keyword evidence="9" id="KW-1185">Reference proteome</keyword>
<dbReference type="Gene3D" id="3.30.160.60">
    <property type="entry name" value="Classic Zinc Finger"/>
    <property type="match status" value="3"/>
</dbReference>
<dbReference type="FunFam" id="3.30.160.60:FF:000125">
    <property type="entry name" value="Putative zinc finger protein 143"/>
    <property type="match status" value="1"/>
</dbReference>
<evidence type="ECO:0000256" key="1">
    <source>
        <dbReference type="ARBA" id="ARBA00022723"/>
    </source>
</evidence>
<feature type="domain" description="C2H2-type" evidence="7">
    <location>
        <begin position="122"/>
        <end position="150"/>
    </location>
</feature>
<proteinExistence type="predicted"/>
<feature type="compositionally biased region" description="Low complexity" evidence="6">
    <location>
        <begin position="42"/>
        <end position="57"/>
    </location>
</feature>
<dbReference type="PANTHER" id="PTHR23235:SF120">
    <property type="entry name" value="KRUPPEL-LIKE FACTOR 15"/>
    <property type="match status" value="1"/>
</dbReference>
<dbReference type="InterPro" id="IPR036236">
    <property type="entry name" value="Znf_C2H2_sf"/>
</dbReference>
<feature type="region of interest" description="Disordered" evidence="6">
    <location>
        <begin position="26"/>
        <end position="59"/>
    </location>
</feature>
<comment type="caution">
    <text evidence="8">The sequence shown here is derived from an EMBL/GenBank/DDBJ whole genome shotgun (WGS) entry which is preliminary data.</text>
</comment>
<keyword evidence="3 5" id="KW-0863">Zinc-finger</keyword>
<dbReference type="PROSITE" id="PS50157">
    <property type="entry name" value="ZINC_FINGER_C2H2_2"/>
    <property type="match status" value="3"/>
</dbReference>
<protein>
    <recommendedName>
        <fullName evidence="7">C2H2-type domain-containing protein</fullName>
    </recommendedName>
</protein>
<keyword evidence="2" id="KW-0677">Repeat</keyword>
<dbReference type="GO" id="GO:0000981">
    <property type="term" value="F:DNA-binding transcription factor activity, RNA polymerase II-specific"/>
    <property type="evidence" value="ECO:0007669"/>
    <property type="project" value="TreeGrafter"/>
</dbReference>
<dbReference type="GO" id="GO:0008270">
    <property type="term" value="F:zinc ion binding"/>
    <property type="evidence" value="ECO:0007669"/>
    <property type="project" value="UniProtKB-KW"/>
</dbReference>
<dbReference type="Proteomes" id="UP000193642">
    <property type="component" value="Unassembled WGS sequence"/>
</dbReference>
<keyword evidence="1" id="KW-0479">Metal-binding</keyword>
<keyword evidence="4" id="KW-0862">Zinc</keyword>
<dbReference type="EMBL" id="MCGO01000001">
    <property type="protein sequence ID" value="ORY53749.1"/>
    <property type="molecule type" value="Genomic_DNA"/>
</dbReference>
<evidence type="ECO:0000256" key="2">
    <source>
        <dbReference type="ARBA" id="ARBA00022737"/>
    </source>
</evidence>
<evidence type="ECO:0000313" key="9">
    <source>
        <dbReference type="Proteomes" id="UP000193642"/>
    </source>
</evidence>
<evidence type="ECO:0000256" key="5">
    <source>
        <dbReference type="PROSITE-ProRule" id="PRU00042"/>
    </source>
</evidence>
<evidence type="ECO:0000256" key="4">
    <source>
        <dbReference type="ARBA" id="ARBA00022833"/>
    </source>
</evidence>
<feature type="domain" description="C2H2-type" evidence="7">
    <location>
        <begin position="91"/>
        <end position="114"/>
    </location>
</feature>
<dbReference type="InterPro" id="IPR013087">
    <property type="entry name" value="Znf_C2H2_type"/>
</dbReference>
<accession>A0A1Y2D382</accession>
<organism evidence="8 9">
    <name type="scientific">Rhizoclosmatium globosum</name>
    <dbReference type="NCBI Taxonomy" id="329046"/>
    <lineage>
        <taxon>Eukaryota</taxon>
        <taxon>Fungi</taxon>
        <taxon>Fungi incertae sedis</taxon>
        <taxon>Chytridiomycota</taxon>
        <taxon>Chytridiomycota incertae sedis</taxon>
        <taxon>Chytridiomycetes</taxon>
        <taxon>Chytridiales</taxon>
        <taxon>Chytriomycetaceae</taxon>
        <taxon>Rhizoclosmatium</taxon>
    </lineage>
</organism>
<dbReference type="FunFam" id="3.30.160.60:FF:000100">
    <property type="entry name" value="Zinc finger 45-like"/>
    <property type="match status" value="1"/>
</dbReference>
<feature type="domain" description="C2H2-type" evidence="7">
    <location>
        <begin position="61"/>
        <end position="90"/>
    </location>
</feature>
<dbReference type="OrthoDB" id="8117402at2759"/>
<dbReference type="PROSITE" id="PS00028">
    <property type="entry name" value="ZINC_FINGER_C2H2_1"/>
    <property type="match status" value="2"/>
</dbReference>
<feature type="compositionally biased region" description="Polar residues" evidence="6">
    <location>
        <begin position="26"/>
        <end position="41"/>
    </location>
</feature>